<keyword evidence="2" id="KW-1185">Reference proteome</keyword>
<accession>A0A9R1UJ64</accession>
<organism evidence="1 2">
    <name type="scientific">Lactuca sativa</name>
    <name type="common">Garden lettuce</name>
    <dbReference type="NCBI Taxonomy" id="4236"/>
    <lineage>
        <taxon>Eukaryota</taxon>
        <taxon>Viridiplantae</taxon>
        <taxon>Streptophyta</taxon>
        <taxon>Embryophyta</taxon>
        <taxon>Tracheophyta</taxon>
        <taxon>Spermatophyta</taxon>
        <taxon>Magnoliopsida</taxon>
        <taxon>eudicotyledons</taxon>
        <taxon>Gunneridae</taxon>
        <taxon>Pentapetalae</taxon>
        <taxon>asterids</taxon>
        <taxon>campanulids</taxon>
        <taxon>Asterales</taxon>
        <taxon>Asteraceae</taxon>
        <taxon>Cichorioideae</taxon>
        <taxon>Cichorieae</taxon>
        <taxon>Lactucinae</taxon>
        <taxon>Lactuca</taxon>
    </lineage>
</organism>
<reference evidence="1 2" key="1">
    <citation type="journal article" date="2017" name="Nat. Commun.">
        <title>Genome assembly with in vitro proximity ligation data and whole-genome triplication in lettuce.</title>
        <authorList>
            <person name="Reyes-Chin-Wo S."/>
            <person name="Wang Z."/>
            <person name="Yang X."/>
            <person name="Kozik A."/>
            <person name="Arikit S."/>
            <person name="Song C."/>
            <person name="Xia L."/>
            <person name="Froenicke L."/>
            <person name="Lavelle D.O."/>
            <person name="Truco M.J."/>
            <person name="Xia R."/>
            <person name="Zhu S."/>
            <person name="Xu C."/>
            <person name="Xu H."/>
            <person name="Xu X."/>
            <person name="Cox K."/>
            <person name="Korf I."/>
            <person name="Meyers B.C."/>
            <person name="Michelmore R.W."/>
        </authorList>
    </citation>
    <scope>NUCLEOTIDE SEQUENCE [LARGE SCALE GENOMIC DNA]</scope>
    <source>
        <strain evidence="2">cv. Salinas</strain>
        <tissue evidence="1">Seedlings</tissue>
    </source>
</reference>
<protein>
    <submittedName>
        <fullName evidence="1">Uncharacterized protein</fullName>
    </submittedName>
</protein>
<sequence>MIVGMQKKKLALSEVEGSLKEHYAKLWDYAAEIRRANPGSHAKVFLDPQLDNNVVFDRFYVSFKGVVDGWLDGCRKVIGVNGCFLKGVCRGELLSAVVVKERIPDVVHRLCARHILANFHKKVKGEQHIKPFWRVVNTTTVLKFEATMNEIKSLESRAYDYLIDRDLRCWSKAFFREGMDCDAVENGVSESFNSVVLDARRKPVITMLEDIRCWELQRLWMQKKKRFEFGFGHCPNIRREIKDLKE</sequence>
<dbReference type="PANTHER" id="PTHR31973">
    <property type="entry name" value="POLYPROTEIN, PUTATIVE-RELATED"/>
    <property type="match status" value="1"/>
</dbReference>
<evidence type="ECO:0000313" key="1">
    <source>
        <dbReference type="EMBL" id="KAJ0187898.1"/>
    </source>
</evidence>
<gene>
    <name evidence="1" type="ORF">LSAT_V11C900482980</name>
</gene>
<evidence type="ECO:0000313" key="2">
    <source>
        <dbReference type="Proteomes" id="UP000235145"/>
    </source>
</evidence>
<name>A0A9R1UJ64_LACSA</name>
<proteinExistence type="predicted"/>
<dbReference type="AlphaFoldDB" id="A0A9R1UJ64"/>
<dbReference type="EMBL" id="NBSK02000009">
    <property type="protein sequence ID" value="KAJ0187898.1"/>
    <property type="molecule type" value="Genomic_DNA"/>
</dbReference>
<dbReference type="Proteomes" id="UP000235145">
    <property type="component" value="Unassembled WGS sequence"/>
</dbReference>
<comment type="caution">
    <text evidence="1">The sequence shown here is derived from an EMBL/GenBank/DDBJ whole genome shotgun (WGS) entry which is preliminary data.</text>
</comment>
<dbReference type="PANTHER" id="PTHR31973:SF189">
    <property type="entry name" value="TRANSPOSASE, MUDR, PLANT, MULE TRANSPOSASE DOMAIN PROTEIN-RELATED"/>
    <property type="match status" value="1"/>
</dbReference>